<evidence type="ECO:0000313" key="1">
    <source>
        <dbReference type="EMBL" id="CAC5363376.1"/>
    </source>
</evidence>
<dbReference type="Proteomes" id="UP000507470">
    <property type="component" value="Unassembled WGS sequence"/>
</dbReference>
<dbReference type="EMBL" id="CACVKT020000843">
    <property type="protein sequence ID" value="CAC5363376.1"/>
    <property type="molecule type" value="Genomic_DNA"/>
</dbReference>
<keyword evidence="2" id="KW-1185">Reference proteome</keyword>
<protein>
    <submittedName>
        <fullName evidence="1">Uncharacterized protein</fullName>
    </submittedName>
</protein>
<sequence length="187" mass="21505">MMSMNRLFCFRSVPSRAVQVVQGIICDDGSTTISNATLYDIYVVCDGDKSAIQSKKYIIELYSMVFSFSTDEVLNKPEKGLLRIAGGKFQKFHPDSSSRVYLTILYLDTESRFKVICQGHEIPPGRNVVVTHAGDVKITKTYSTWEDEHGYDHNQDEQKVLSYKEEFETIREKYEQEVSKLNKKHKV</sequence>
<reference evidence="1 2" key="1">
    <citation type="submission" date="2020-06" db="EMBL/GenBank/DDBJ databases">
        <authorList>
            <person name="Li R."/>
            <person name="Bekaert M."/>
        </authorList>
    </citation>
    <scope>NUCLEOTIDE SEQUENCE [LARGE SCALE GENOMIC DNA]</scope>
    <source>
        <strain evidence="2">wild</strain>
    </source>
</reference>
<evidence type="ECO:0000313" key="2">
    <source>
        <dbReference type="Proteomes" id="UP000507470"/>
    </source>
</evidence>
<name>A0A6J8A8A0_MYTCO</name>
<accession>A0A6J8A8A0</accession>
<organism evidence="1 2">
    <name type="scientific">Mytilus coruscus</name>
    <name type="common">Sea mussel</name>
    <dbReference type="NCBI Taxonomy" id="42192"/>
    <lineage>
        <taxon>Eukaryota</taxon>
        <taxon>Metazoa</taxon>
        <taxon>Spiralia</taxon>
        <taxon>Lophotrochozoa</taxon>
        <taxon>Mollusca</taxon>
        <taxon>Bivalvia</taxon>
        <taxon>Autobranchia</taxon>
        <taxon>Pteriomorphia</taxon>
        <taxon>Mytilida</taxon>
        <taxon>Mytiloidea</taxon>
        <taxon>Mytilidae</taxon>
        <taxon>Mytilinae</taxon>
        <taxon>Mytilus</taxon>
    </lineage>
</organism>
<dbReference type="AlphaFoldDB" id="A0A6J8A8A0"/>
<proteinExistence type="predicted"/>
<gene>
    <name evidence="1" type="ORF">MCOR_4824</name>
</gene>